<evidence type="ECO:0000313" key="7">
    <source>
        <dbReference type="EMBL" id="CAD5226340.1"/>
    </source>
</evidence>
<dbReference type="PANTHER" id="PTHR14166">
    <property type="entry name" value="SLIT-ROBO RHO GTPASE ACTIVATING PROTEIN"/>
    <property type="match status" value="1"/>
</dbReference>
<dbReference type="InterPro" id="IPR001060">
    <property type="entry name" value="FCH_dom"/>
</dbReference>
<evidence type="ECO:0000259" key="5">
    <source>
        <dbReference type="PROSITE" id="PS50238"/>
    </source>
</evidence>
<feature type="compositionally biased region" description="Polar residues" evidence="4">
    <location>
        <begin position="497"/>
        <end position="510"/>
    </location>
</feature>
<dbReference type="PROSITE" id="PS50238">
    <property type="entry name" value="RHOGAP"/>
    <property type="match status" value="1"/>
</dbReference>
<organism evidence="8 10">
    <name type="scientific">Bursaphelenchus xylophilus</name>
    <name type="common">Pinewood nematode worm</name>
    <name type="synonym">Aphelenchoides xylophilus</name>
    <dbReference type="NCBI Taxonomy" id="6326"/>
    <lineage>
        <taxon>Eukaryota</taxon>
        <taxon>Metazoa</taxon>
        <taxon>Ecdysozoa</taxon>
        <taxon>Nematoda</taxon>
        <taxon>Chromadorea</taxon>
        <taxon>Rhabditida</taxon>
        <taxon>Tylenchina</taxon>
        <taxon>Tylenchomorpha</taxon>
        <taxon>Aphelenchoidea</taxon>
        <taxon>Aphelenchoididae</taxon>
        <taxon>Bursaphelenchus</taxon>
    </lineage>
</organism>
<feature type="region of interest" description="Disordered" evidence="4">
    <location>
        <begin position="468"/>
        <end position="549"/>
    </location>
</feature>
<name>A0A1I7RHG9_BURXY</name>
<dbReference type="Proteomes" id="UP000095284">
    <property type="component" value="Unplaced"/>
</dbReference>
<feature type="coiled-coil region" evidence="3">
    <location>
        <begin position="166"/>
        <end position="217"/>
    </location>
</feature>
<dbReference type="Gene3D" id="1.10.555.10">
    <property type="entry name" value="Rho GTPase activation protein"/>
    <property type="match status" value="1"/>
</dbReference>
<dbReference type="PROSITE" id="PS51741">
    <property type="entry name" value="F_BAR"/>
    <property type="match status" value="1"/>
</dbReference>
<dbReference type="Pfam" id="PF00620">
    <property type="entry name" value="RhoGAP"/>
    <property type="match status" value="1"/>
</dbReference>
<dbReference type="EMBL" id="CAJFDI010000004">
    <property type="protein sequence ID" value="CAD5226340.1"/>
    <property type="molecule type" value="Genomic_DNA"/>
</dbReference>
<dbReference type="InterPro" id="IPR031160">
    <property type="entry name" value="F_BAR_dom"/>
</dbReference>
<evidence type="ECO:0000313" key="8">
    <source>
        <dbReference type="Proteomes" id="UP000095284"/>
    </source>
</evidence>
<reference evidence="10" key="1">
    <citation type="submission" date="2016-11" db="UniProtKB">
        <authorList>
            <consortium name="WormBaseParasite"/>
        </authorList>
    </citation>
    <scope>IDENTIFICATION</scope>
</reference>
<dbReference type="SMR" id="A0A1I7RHG9"/>
<evidence type="ECO:0000313" key="10">
    <source>
        <dbReference type="WBParaSite" id="BXY_0014600.1"/>
    </source>
</evidence>
<dbReference type="Gene3D" id="1.20.1270.60">
    <property type="entry name" value="Arfaptin homology (AH) domain/BAR domain"/>
    <property type="match status" value="1"/>
</dbReference>
<evidence type="ECO:0000256" key="4">
    <source>
        <dbReference type="SAM" id="MobiDB-lite"/>
    </source>
</evidence>
<evidence type="ECO:0000259" key="6">
    <source>
        <dbReference type="PROSITE" id="PS51741"/>
    </source>
</evidence>
<feature type="region of interest" description="Disordered" evidence="4">
    <location>
        <begin position="909"/>
        <end position="1032"/>
    </location>
</feature>
<sequence>MAFRKAALTDFQGHLKDIKLQLLDQIKCLEGRTETQVNIYHEINDFCKKKAEIDQEYSKQLDKLVKSVMIKYKNEKNKRNQWTIYSPCNLFMQLVDDTKEEAKNKSMIAEVMGAFATQSINQKCIQMQKIAKKCREIGTLAQGEIIRVLNELNLSMKTYFECFEEAQSVKNKLIMAEEKNKNIESSGRKQKALQKNLTKRSEKYDAAKQKCSRARNEYLLCIDAANSALHKFFADDLSDLIDCTDVGTDYWLSLLLDNIINARKVACHGEMQSLAQLNEYRQSIAECERQKCDKQRFFESQNSTFMLPRMFEFKADPSENINHIALEDGLCEDLNKRHQQMRIRLKSLREESEKTSEQLLMTQQRIRELLAQQQALEVTNKGVVDHRPAMDASEAELDQALDEYCSHFSFFLLNANLIVRLEARADGIERALESFDPETNTQVQLPARENGDQVAEWHEKERRKLKIGVPNNSYIQSQASPPEHRTAEYRPSMGSVAKSSLSSLGTDSKQTPPSTRTGSTPPSNGGSGPDLLPITSPAPQRRYSHQHHPLLRRPRLFGGALDEYIHLTGEQIPLIVTSCIRVLSQYALHHQGLFRVSGSQVEINRVKDSFEEGDDPLLNIRNASDNNSIAGVLKLYFRELREPVFPFFMFERITDCAKLSNIDEFINKITELINKLPPPSYLLLRYLFAFLNHVSQFSDENMMDAYNLAICFGPTLLRIPETKDQVYYQNYVNDVVKNLILYHNRIFSNKVPGPLYNITNPGFITEDVEQFVDESDDMYNQGVASLSTTDTMATVSTLNENGSTNLNSLRYSLNNDPCSSTQGAIHQISPKNAEDIPNFCYSSSENSVKSAVPLNSRKSVCIADENKGGADERRLSLLVGSPVSDGTLVGCHHQARNNNYNNKGQLKVDLNQKDDDSGTGGCSPAGKSAESDSFNTNSSQNRPSIDSGIGNANPYAVSSFQSKPKNNIPQSNSNTLGRMRIPVPPRNATETSTNSSSNLNMSQVSEPPPYHHLYSSINKSRSASTRSGQVASRISQMEDLCIRGVGPQEVSPHSLGTFSSTDSIDDHGKLHMMTVNQNGFI</sequence>
<dbReference type="AlphaFoldDB" id="A0A1I7RHG9"/>
<dbReference type="Proteomes" id="UP000659654">
    <property type="component" value="Unassembled WGS sequence"/>
</dbReference>
<feature type="domain" description="Rho-GAP" evidence="5">
    <location>
        <begin position="559"/>
        <end position="747"/>
    </location>
</feature>
<evidence type="ECO:0000313" key="9">
    <source>
        <dbReference type="Proteomes" id="UP000659654"/>
    </source>
</evidence>
<dbReference type="FunFam" id="1.10.555.10:FF:000026">
    <property type="entry name" value="Rho GTPase activating protein 4"/>
    <property type="match status" value="1"/>
</dbReference>
<evidence type="ECO:0000256" key="3">
    <source>
        <dbReference type="SAM" id="Coils"/>
    </source>
</evidence>
<accession>A0A1I7RHG9</accession>
<evidence type="ECO:0000256" key="2">
    <source>
        <dbReference type="PROSITE-ProRule" id="PRU01077"/>
    </source>
</evidence>
<feature type="domain" description="F-BAR" evidence="6">
    <location>
        <begin position="16"/>
        <end position="296"/>
    </location>
</feature>
<dbReference type="eggNOG" id="KOG3565">
    <property type="taxonomic scope" value="Eukaryota"/>
</dbReference>
<feature type="compositionally biased region" description="Low complexity" evidence="4">
    <location>
        <begin position="511"/>
        <end position="524"/>
    </location>
</feature>
<dbReference type="WBParaSite" id="BXY_0014600.1">
    <property type="protein sequence ID" value="BXY_0014600.1"/>
    <property type="gene ID" value="BXY_0014600"/>
</dbReference>
<keyword evidence="1 2" id="KW-0175">Coiled coil</keyword>
<dbReference type="EMBL" id="CAJFCV020000004">
    <property type="protein sequence ID" value="CAG9115764.1"/>
    <property type="molecule type" value="Genomic_DNA"/>
</dbReference>
<feature type="compositionally biased region" description="Low complexity" evidence="4">
    <location>
        <begin position="989"/>
        <end position="1002"/>
    </location>
</feature>
<feature type="compositionally biased region" description="Polar residues" evidence="4">
    <location>
        <begin position="470"/>
        <end position="480"/>
    </location>
</feature>
<feature type="coiled-coil region" evidence="3">
    <location>
        <begin position="331"/>
        <end position="365"/>
    </location>
</feature>
<dbReference type="InterPro" id="IPR027267">
    <property type="entry name" value="AH/BAR_dom_sf"/>
</dbReference>
<reference evidence="7" key="2">
    <citation type="submission" date="2020-09" db="EMBL/GenBank/DDBJ databases">
        <authorList>
            <person name="Kikuchi T."/>
        </authorList>
    </citation>
    <scope>NUCLEOTIDE SEQUENCE</scope>
    <source>
        <strain evidence="7">Ka4C1</strain>
    </source>
</reference>
<gene>
    <name evidence="7" type="ORF">BXYJ_LOCUS8996</name>
</gene>
<feature type="compositionally biased region" description="Polar residues" evidence="4">
    <location>
        <begin position="931"/>
        <end position="944"/>
    </location>
</feature>
<proteinExistence type="predicted"/>
<dbReference type="SUPFAM" id="SSF48350">
    <property type="entry name" value="GTPase activation domain, GAP"/>
    <property type="match status" value="1"/>
</dbReference>
<feature type="compositionally biased region" description="Polar residues" evidence="4">
    <location>
        <begin position="1015"/>
        <end position="1032"/>
    </location>
</feature>
<dbReference type="Pfam" id="PF00611">
    <property type="entry name" value="FCH"/>
    <property type="match status" value="1"/>
</dbReference>
<protein>
    <submittedName>
        <fullName evidence="7">(pine wood nematode) hypothetical protein</fullName>
    </submittedName>
</protein>
<dbReference type="OrthoDB" id="5981864at2759"/>
<evidence type="ECO:0000256" key="1">
    <source>
        <dbReference type="ARBA" id="ARBA00023054"/>
    </source>
</evidence>
<dbReference type="SUPFAM" id="SSF103657">
    <property type="entry name" value="BAR/IMD domain-like"/>
    <property type="match status" value="1"/>
</dbReference>
<dbReference type="InterPro" id="IPR008936">
    <property type="entry name" value="Rho_GTPase_activation_prot"/>
</dbReference>
<dbReference type="Proteomes" id="UP000582659">
    <property type="component" value="Unassembled WGS sequence"/>
</dbReference>
<dbReference type="InterPro" id="IPR051627">
    <property type="entry name" value="SLIT-ROBO_RhoGAP"/>
</dbReference>
<dbReference type="SMART" id="SM00324">
    <property type="entry name" value="RhoGAP"/>
    <property type="match status" value="1"/>
</dbReference>
<feature type="compositionally biased region" description="Polar residues" evidence="4">
    <location>
        <begin position="956"/>
        <end position="976"/>
    </location>
</feature>
<keyword evidence="9" id="KW-1185">Reference proteome</keyword>
<dbReference type="GO" id="GO:0007165">
    <property type="term" value="P:signal transduction"/>
    <property type="evidence" value="ECO:0007669"/>
    <property type="project" value="InterPro"/>
</dbReference>
<dbReference type="InterPro" id="IPR000198">
    <property type="entry name" value="RhoGAP_dom"/>
</dbReference>